<dbReference type="EMBL" id="JAPIVE010000001">
    <property type="protein sequence ID" value="MCX2522841.1"/>
    <property type="molecule type" value="Genomic_DNA"/>
</dbReference>
<protein>
    <recommendedName>
        <fullName evidence="4">DUF2232 domain-containing protein</fullName>
    </recommendedName>
</protein>
<feature type="transmembrane region" description="Helical" evidence="1">
    <location>
        <begin position="15"/>
        <end position="38"/>
    </location>
</feature>
<keyword evidence="1" id="KW-0472">Membrane</keyword>
<evidence type="ECO:0000313" key="3">
    <source>
        <dbReference type="Proteomes" id="UP001165678"/>
    </source>
</evidence>
<proteinExistence type="predicted"/>
<keyword evidence="1" id="KW-0812">Transmembrane</keyword>
<dbReference type="RefSeq" id="WP_250936083.1">
    <property type="nucleotide sequence ID" value="NZ_JAMLJK010000001.1"/>
</dbReference>
<feature type="transmembrane region" description="Helical" evidence="1">
    <location>
        <begin position="197"/>
        <end position="230"/>
    </location>
</feature>
<feature type="transmembrane region" description="Helical" evidence="1">
    <location>
        <begin position="45"/>
        <end position="63"/>
    </location>
</feature>
<feature type="transmembrane region" description="Helical" evidence="1">
    <location>
        <begin position="93"/>
        <end position="111"/>
    </location>
</feature>
<gene>
    <name evidence="2" type="ORF">OQ287_01170</name>
</gene>
<sequence length="283" mass="30088">MVSFARWVMRGPLNATLVAFAAGLMPWLFWLGAAICALVTLRRGLVAALPVLIGAALPLGWWWTQGDAVPLSTLLLTTLMAVILRSRSAWGDTLISASVVTGVLIKLGVFVPPNAAAIMTELRHNSAELGNMLDHYARQGVSVEQLSGMVMGSVIGMVVMLASIACLALARGWQAGLYNPGGLREEFHGFRLSPAQLGLLLAVSVVGFLIGFPALVLVTWIPLLIAGIALMHGIIGLKGMSGLWLVGFYALLLTAWPAIVIVILLALADSVLNIRSRLARSQH</sequence>
<comment type="caution">
    <text evidence="2">The sequence shown here is derived from an EMBL/GenBank/DDBJ whole genome shotgun (WGS) entry which is preliminary data.</text>
</comment>
<evidence type="ECO:0000313" key="2">
    <source>
        <dbReference type="EMBL" id="MCX2522841.1"/>
    </source>
</evidence>
<reference evidence="2" key="1">
    <citation type="submission" date="2022-11" db="EMBL/GenBank/DDBJ databases">
        <title>Larsenimonas rhizosphaerae sp. nov., isolated from a tidal mudflat.</title>
        <authorList>
            <person name="Lee S.D."/>
            <person name="Kim I.S."/>
        </authorList>
    </citation>
    <scope>NUCLEOTIDE SEQUENCE</scope>
    <source>
        <strain evidence="2">GH2-1</strain>
    </source>
</reference>
<evidence type="ECO:0000256" key="1">
    <source>
        <dbReference type="SAM" id="Phobius"/>
    </source>
</evidence>
<keyword evidence="3" id="KW-1185">Reference proteome</keyword>
<name>A0AA41ZE21_9GAMM</name>
<feature type="transmembrane region" description="Helical" evidence="1">
    <location>
        <begin position="149"/>
        <end position="170"/>
    </location>
</feature>
<keyword evidence="1" id="KW-1133">Transmembrane helix</keyword>
<dbReference type="AlphaFoldDB" id="A0AA41ZE21"/>
<organism evidence="2 3">
    <name type="scientific">Larsenimonas rhizosphaerae</name>
    <dbReference type="NCBI Taxonomy" id="2944682"/>
    <lineage>
        <taxon>Bacteria</taxon>
        <taxon>Pseudomonadati</taxon>
        <taxon>Pseudomonadota</taxon>
        <taxon>Gammaproteobacteria</taxon>
        <taxon>Oceanospirillales</taxon>
        <taxon>Halomonadaceae</taxon>
        <taxon>Larsenimonas</taxon>
    </lineage>
</organism>
<dbReference type="Proteomes" id="UP001165678">
    <property type="component" value="Unassembled WGS sequence"/>
</dbReference>
<evidence type="ECO:0008006" key="4">
    <source>
        <dbReference type="Google" id="ProtNLM"/>
    </source>
</evidence>
<accession>A0AA41ZE21</accession>
<feature type="transmembrane region" description="Helical" evidence="1">
    <location>
        <begin position="242"/>
        <end position="268"/>
    </location>
</feature>